<feature type="compositionally biased region" description="Low complexity" evidence="1">
    <location>
        <begin position="555"/>
        <end position="569"/>
    </location>
</feature>
<sequence>MGGTSKFKFPMPHRRSRQPILEVQTISAPMTNKAQKLLGTAEINIDSPSPTSSNNDTSRFWETRSAVSGISGISVTISETTATGTTTTGAITRTRSPLSTLDEGTVATHSRSHGQAWDQESDIIPKGLGRTQNVDTITDASSVRRRGSNSTIASYYDKTKLPLSISQQTSNSAMAKGLPNNKTHELLDMTSPRPAPSPPKLERKKPTKLDLTHLLPTAGASSRNPLARLAHKRSMVLGPDLMTRSPSVMSMSSAASPSETEPKAEKKPRRKLTRESLRSLRSLRPERHSTINTEEAESASPYKRTTDAGTLYQLYEHYESTSFRDTMNVDAPEVGEDSQQGGQVTEPEQRAGTRQDSRHSASPASSTPIKARHHLFPSPTPVSRQPFSSNSTFDNISETPLSVTNSGLVSPPTDYAGSVSSRHTRTSRASKWTDQSFTDFDPNANSVLSLSSDSEDDFSEPPRTAMSVPSVASLESTSSPPESRRPSNTSQESIRKQPKSKFRPSLNPQGHFLAIPEDMNTADSAQPVINARTSSLASALAAASTTNNPHSNAAPSVSTTSSSVRSPSRLSQISTSTSESIGSQPTRPLPRPPVTGRQTPEIRHVAMLQSRTAPTGHRHQESVKIAETSHDSPREHKPARISQPTSPFSPSSMESTIQVQHKSPTEQDGPVLTLNGTGGAEDERFMAVTRQEELLLAAMRARRALIRKNHQAGDIEGLDRSRVEDDRTASKKESLSSLKTVKAKTLHKSSSKPRLSEPTSSENGVTMLFPNPPSSRSSSPTIRSDVPVEKRAGGKEEASVHLDRTVSTAQPLDVAKPISDLSDFMRFEAEQFPAPPSSSMHSASATKPSRGRASSAASAMGSLTYPKTARQKSSPRSDSDFMTVARPSSVQTHRRPDMASRSNSKTDWRPTEFAPVVERPESASSHYESEEETKPPPRMKAVRISAVGTQLPEIGQWGDDG</sequence>
<name>A0A194W136_CYTMA</name>
<feature type="compositionally biased region" description="Basic and acidic residues" evidence="1">
    <location>
        <begin position="618"/>
        <end position="638"/>
    </location>
</feature>
<feature type="region of interest" description="Disordered" evidence="1">
    <location>
        <begin position="171"/>
        <end position="210"/>
    </location>
</feature>
<dbReference type="EMBL" id="CM003102">
    <property type="protein sequence ID" value="KUI69823.1"/>
    <property type="molecule type" value="Genomic_DNA"/>
</dbReference>
<keyword evidence="3" id="KW-1185">Reference proteome</keyword>
<evidence type="ECO:0000256" key="1">
    <source>
        <dbReference type="SAM" id="MobiDB-lite"/>
    </source>
</evidence>
<feature type="region of interest" description="Disordered" evidence="1">
    <location>
        <begin position="717"/>
        <end position="807"/>
    </location>
</feature>
<dbReference type="AlphaFoldDB" id="A0A194W136"/>
<feature type="compositionally biased region" description="Polar residues" evidence="1">
    <location>
        <begin position="570"/>
        <end position="586"/>
    </location>
</feature>
<feature type="compositionally biased region" description="Basic and acidic residues" evidence="1">
    <location>
        <begin position="273"/>
        <end position="289"/>
    </location>
</feature>
<feature type="compositionally biased region" description="Polar residues" evidence="1">
    <location>
        <begin position="429"/>
        <end position="438"/>
    </location>
</feature>
<gene>
    <name evidence="2" type="ORF">VM1G_05051</name>
</gene>
<feature type="compositionally biased region" description="Low complexity" evidence="1">
    <location>
        <begin position="837"/>
        <end position="862"/>
    </location>
</feature>
<feature type="compositionally biased region" description="Basic residues" evidence="1">
    <location>
        <begin position="741"/>
        <end position="751"/>
    </location>
</feature>
<feature type="region of interest" description="Disordered" evidence="1">
    <location>
        <begin position="240"/>
        <end position="305"/>
    </location>
</feature>
<feature type="compositionally biased region" description="Polar residues" evidence="1">
    <location>
        <begin position="642"/>
        <end position="662"/>
    </location>
</feature>
<feature type="region of interest" description="Disordered" evidence="1">
    <location>
        <begin position="540"/>
        <end position="678"/>
    </location>
</feature>
<feature type="compositionally biased region" description="Low complexity" evidence="1">
    <location>
        <begin position="473"/>
        <end position="490"/>
    </location>
</feature>
<evidence type="ECO:0000313" key="3">
    <source>
        <dbReference type="Proteomes" id="UP000078559"/>
    </source>
</evidence>
<dbReference type="OrthoDB" id="5244050at2759"/>
<feature type="compositionally biased region" description="Basic and acidic residues" evidence="1">
    <location>
        <begin position="894"/>
        <end position="910"/>
    </location>
</feature>
<proteinExistence type="predicted"/>
<feature type="compositionally biased region" description="Basic and acidic residues" evidence="1">
    <location>
        <begin position="717"/>
        <end position="734"/>
    </location>
</feature>
<feature type="compositionally biased region" description="Polar residues" evidence="1">
    <location>
        <begin position="381"/>
        <end position="408"/>
    </location>
</feature>
<feature type="region of interest" description="Disordered" evidence="1">
    <location>
        <begin position="331"/>
        <end position="512"/>
    </location>
</feature>
<feature type="compositionally biased region" description="Basic and acidic residues" evidence="1">
    <location>
        <begin position="786"/>
        <end position="804"/>
    </location>
</feature>
<dbReference type="Proteomes" id="UP000078559">
    <property type="component" value="Chromosome 5"/>
</dbReference>
<evidence type="ECO:0000313" key="2">
    <source>
        <dbReference type="EMBL" id="KUI69823.1"/>
    </source>
</evidence>
<feature type="compositionally biased region" description="Low complexity" evidence="1">
    <location>
        <begin position="245"/>
        <end position="258"/>
    </location>
</feature>
<reference evidence="2" key="1">
    <citation type="submission" date="2014-12" db="EMBL/GenBank/DDBJ databases">
        <title>Genome Sequence of Valsa Canker Pathogens Uncovers a Specific Adaption of Colonization on Woody Bark.</title>
        <authorList>
            <person name="Yin Z."/>
            <person name="Liu H."/>
            <person name="Gao X."/>
            <person name="Li Z."/>
            <person name="Song N."/>
            <person name="Ke X."/>
            <person name="Dai Q."/>
            <person name="Wu Y."/>
            <person name="Sun Y."/>
            <person name="Xu J.-R."/>
            <person name="Kang Z.K."/>
            <person name="Wang L."/>
            <person name="Huang L."/>
        </authorList>
    </citation>
    <scope>NUCLEOTIDE SEQUENCE [LARGE SCALE GENOMIC DNA]</scope>
    <source>
        <strain evidence="2">03-8</strain>
    </source>
</reference>
<feature type="compositionally biased region" description="Basic and acidic residues" evidence="1">
    <location>
        <begin position="347"/>
        <end position="359"/>
    </location>
</feature>
<feature type="region of interest" description="Disordered" evidence="1">
    <location>
        <begin position="827"/>
        <end position="961"/>
    </location>
</feature>
<organism evidence="2 3">
    <name type="scientific">Cytospora mali</name>
    <name type="common">Apple Valsa canker fungus</name>
    <name type="synonym">Valsa mali</name>
    <dbReference type="NCBI Taxonomy" id="578113"/>
    <lineage>
        <taxon>Eukaryota</taxon>
        <taxon>Fungi</taxon>
        <taxon>Dikarya</taxon>
        <taxon>Ascomycota</taxon>
        <taxon>Pezizomycotina</taxon>
        <taxon>Sordariomycetes</taxon>
        <taxon>Sordariomycetidae</taxon>
        <taxon>Diaporthales</taxon>
        <taxon>Cytosporaceae</taxon>
        <taxon>Cytospora</taxon>
    </lineage>
</organism>
<accession>A0A194W136</accession>
<protein>
    <submittedName>
        <fullName evidence="2">Uncharacterized protein</fullName>
    </submittedName>
</protein>